<dbReference type="InterPro" id="IPR023214">
    <property type="entry name" value="HAD_sf"/>
</dbReference>
<proteinExistence type="predicted"/>
<dbReference type="EMBL" id="WBKA01000002">
    <property type="protein sequence ID" value="KAB1632844.1"/>
    <property type="molecule type" value="Genomic_DNA"/>
</dbReference>
<dbReference type="InterPro" id="IPR041492">
    <property type="entry name" value="HAD_2"/>
</dbReference>
<dbReference type="NCBIfam" id="TIGR01509">
    <property type="entry name" value="HAD-SF-IA-v3"/>
    <property type="match status" value="1"/>
</dbReference>
<reference evidence="2 3" key="1">
    <citation type="submission" date="2019-09" db="EMBL/GenBank/DDBJ databases">
        <title>Phylogeny of genus Pseudoclavibacter and closely related genus.</title>
        <authorList>
            <person name="Li Y."/>
        </authorList>
    </citation>
    <scope>NUCLEOTIDE SEQUENCE [LARGE SCALE GENOMIC DNA]</scope>
    <source>
        <strain evidence="2 3">JCM 16921</strain>
    </source>
</reference>
<dbReference type="Gene3D" id="1.10.150.240">
    <property type="entry name" value="Putative phosphatase, domain 2"/>
    <property type="match status" value="1"/>
</dbReference>
<evidence type="ECO:0000256" key="1">
    <source>
        <dbReference type="SAM" id="MobiDB-lite"/>
    </source>
</evidence>
<dbReference type="RefSeq" id="WP_158035766.1">
    <property type="nucleotide sequence ID" value="NZ_BAAAZV010000003.1"/>
</dbReference>
<dbReference type="Proteomes" id="UP000481339">
    <property type="component" value="Unassembled WGS sequence"/>
</dbReference>
<accession>A0A7C8FU76</accession>
<evidence type="ECO:0000313" key="3">
    <source>
        <dbReference type="Proteomes" id="UP000481339"/>
    </source>
</evidence>
<name>A0A7C8FU76_9MICO</name>
<dbReference type="OrthoDB" id="9797743at2"/>
<dbReference type="InterPro" id="IPR023198">
    <property type="entry name" value="PGP-like_dom2"/>
</dbReference>
<sequence length="265" mass="27653">MSTPTPPEAVCWDLDGTLVDSERYWIESETALITAAGGSWSEREQRACVGAALDVMARHVIAAGVDASVPEVIRAVSAGVSRRYREQGVPWRPGVLALLTTLRDAGVPQAIVTMSHRDTAGHIAEQAPDDVFTTVVSGDQVPFGKPHPAPYETAVARLGVTASRTIAFEDSPTGIASATAAGLLTIGVPCVLDLPAADDHLVWPTLEGVTVADLQGLFRPRPPQAAPQGSGSARSSAGARLHDQATPAEDGTASPTMPHTRETDA</sequence>
<protein>
    <submittedName>
        <fullName evidence="2">HAD family phosphatase</fullName>
    </submittedName>
</protein>
<feature type="region of interest" description="Disordered" evidence="1">
    <location>
        <begin position="218"/>
        <end position="265"/>
    </location>
</feature>
<gene>
    <name evidence="2" type="ORF">F8O02_02995</name>
</gene>
<dbReference type="Gene3D" id="3.40.50.1000">
    <property type="entry name" value="HAD superfamily/HAD-like"/>
    <property type="match status" value="1"/>
</dbReference>
<dbReference type="CDD" id="cd07505">
    <property type="entry name" value="HAD_BPGM-like"/>
    <property type="match status" value="1"/>
</dbReference>
<dbReference type="PANTHER" id="PTHR18901">
    <property type="entry name" value="2-DEOXYGLUCOSE-6-PHOSPHATE PHOSPHATASE 2"/>
    <property type="match status" value="1"/>
</dbReference>
<feature type="compositionally biased region" description="Low complexity" evidence="1">
    <location>
        <begin position="229"/>
        <end position="239"/>
    </location>
</feature>
<dbReference type="SUPFAM" id="SSF56784">
    <property type="entry name" value="HAD-like"/>
    <property type="match status" value="1"/>
</dbReference>
<evidence type="ECO:0000313" key="2">
    <source>
        <dbReference type="EMBL" id="KAB1632844.1"/>
    </source>
</evidence>
<dbReference type="PANTHER" id="PTHR18901:SF38">
    <property type="entry name" value="PSEUDOURIDINE-5'-PHOSPHATASE"/>
    <property type="match status" value="1"/>
</dbReference>
<comment type="caution">
    <text evidence="2">The sequence shown here is derived from an EMBL/GenBank/DDBJ whole genome shotgun (WGS) entry which is preliminary data.</text>
</comment>
<dbReference type="PRINTS" id="PR00413">
    <property type="entry name" value="HADHALOGNASE"/>
</dbReference>
<dbReference type="Pfam" id="PF13419">
    <property type="entry name" value="HAD_2"/>
    <property type="match status" value="1"/>
</dbReference>
<keyword evidence="3" id="KW-1185">Reference proteome</keyword>
<dbReference type="SFLD" id="SFLDS00003">
    <property type="entry name" value="Haloacid_Dehalogenase"/>
    <property type="match status" value="1"/>
</dbReference>
<dbReference type="SFLD" id="SFLDG01129">
    <property type="entry name" value="C1.5:_HAD__Beta-PGM__Phosphata"/>
    <property type="match status" value="1"/>
</dbReference>
<dbReference type="InterPro" id="IPR006439">
    <property type="entry name" value="HAD-SF_hydro_IA"/>
</dbReference>
<dbReference type="AlphaFoldDB" id="A0A7C8FU76"/>
<organism evidence="2 3">
    <name type="scientific">Pseudoclavibacter caeni</name>
    <dbReference type="NCBI Taxonomy" id="908846"/>
    <lineage>
        <taxon>Bacteria</taxon>
        <taxon>Bacillati</taxon>
        <taxon>Actinomycetota</taxon>
        <taxon>Actinomycetes</taxon>
        <taxon>Micrococcales</taxon>
        <taxon>Microbacteriaceae</taxon>
        <taxon>Pseudoclavibacter</taxon>
    </lineage>
</organism>
<dbReference type="InterPro" id="IPR036412">
    <property type="entry name" value="HAD-like_sf"/>
</dbReference>